<reference evidence="2" key="1">
    <citation type="submission" date="2011-05" db="EMBL/GenBank/DDBJ databases">
        <authorList>
            <person name="Richards S.R."/>
            <person name="Qu J."/>
            <person name="Jiang H."/>
            <person name="Jhangiani S.N."/>
            <person name="Agravi P."/>
            <person name="Goodspeed R."/>
            <person name="Gross S."/>
            <person name="Mandapat C."/>
            <person name="Jackson L."/>
            <person name="Mathew T."/>
            <person name="Pu L."/>
            <person name="Thornton R."/>
            <person name="Saada N."/>
            <person name="Wilczek-Boney K.B."/>
            <person name="Lee S."/>
            <person name="Kovar C."/>
            <person name="Wu Y."/>
            <person name="Scherer S.E."/>
            <person name="Worley K.C."/>
            <person name="Muzny D.M."/>
            <person name="Gibbs R."/>
        </authorList>
    </citation>
    <scope>NUCLEOTIDE SEQUENCE</scope>
    <source>
        <strain evidence="2">Brora</strain>
    </source>
</reference>
<reference evidence="1" key="2">
    <citation type="submission" date="2015-02" db="UniProtKB">
        <authorList>
            <consortium name="EnsemblMetazoa"/>
        </authorList>
    </citation>
    <scope>IDENTIFICATION</scope>
</reference>
<proteinExistence type="predicted"/>
<evidence type="ECO:0000313" key="1">
    <source>
        <dbReference type="EnsemblMetazoa" id="SMAR005318-PA"/>
    </source>
</evidence>
<dbReference type="EnsemblMetazoa" id="SMAR005318-RA">
    <property type="protein sequence ID" value="SMAR005318-PA"/>
    <property type="gene ID" value="SMAR005318"/>
</dbReference>
<dbReference type="AlphaFoldDB" id="T1IVW3"/>
<sequence length="87" mass="9982">MPSSVNKVKNNIGAGDCCHYPSIFSEWSFQSCCRRLMNPLILKCANCLCILPEDSDYEWNFFMWLSHNRSSLYTVSHLVHLCKSSSS</sequence>
<organism evidence="1 2">
    <name type="scientific">Strigamia maritima</name>
    <name type="common">European centipede</name>
    <name type="synonym">Geophilus maritimus</name>
    <dbReference type="NCBI Taxonomy" id="126957"/>
    <lineage>
        <taxon>Eukaryota</taxon>
        <taxon>Metazoa</taxon>
        <taxon>Ecdysozoa</taxon>
        <taxon>Arthropoda</taxon>
        <taxon>Myriapoda</taxon>
        <taxon>Chilopoda</taxon>
        <taxon>Pleurostigmophora</taxon>
        <taxon>Geophilomorpha</taxon>
        <taxon>Linotaeniidae</taxon>
        <taxon>Strigamia</taxon>
    </lineage>
</organism>
<keyword evidence="2" id="KW-1185">Reference proteome</keyword>
<dbReference type="Proteomes" id="UP000014500">
    <property type="component" value="Unassembled WGS sequence"/>
</dbReference>
<dbReference type="EMBL" id="AFFK01019782">
    <property type="status" value="NOT_ANNOTATED_CDS"/>
    <property type="molecule type" value="Genomic_DNA"/>
</dbReference>
<name>T1IVW3_STRMM</name>
<evidence type="ECO:0000313" key="2">
    <source>
        <dbReference type="Proteomes" id="UP000014500"/>
    </source>
</evidence>
<protein>
    <submittedName>
        <fullName evidence="1">Uncharacterized protein</fullName>
    </submittedName>
</protein>
<accession>T1IVW3</accession>
<dbReference type="HOGENOM" id="CLU_2486176_0_0_1"/>